<comment type="caution">
    <text evidence="9">The sequence shown here is derived from an EMBL/GenBank/DDBJ whole genome shotgun (WGS) entry which is preliminary data.</text>
</comment>
<feature type="transmembrane region" description="Helical" evidence="8">
    <location>
        <begin position="31"/>
        <end position="54"/>
    </location>
</feature>
<evidence type="ECO:0000256" key="3">
    <source>
        <dbReference type="ARBA" id="ARBA00022448"/>
    </source>
</evidence>
<dbReference type="PANTHER" id="PTHR34975">
    <property type="entry name" value="SPORE GERMINATION PROTEIN A2"/>
    <property type="match status" value="1"/>
</dbReference>
<accession>A0A559JFL5</accession>
<dbReference type="AlphaFoldDB" id="A0A559JFL5"/>
<protein>
    <submittedName>
        <fullName evidence="9">GerAB/ArcD/ProY family transporter</fullName>
    </submittedName>
</protein>
<comment type="subcellular location">
    <subcellularLocation>
        <location evidence="1">Membrane</location>
        <topology evidence="1">Multi-pass membrane protein</topology>
    </subcellularLocation>
</comment>
<feature type="transmembrane region" description="Helical" evidence="8">
    <location>
        <begin position="234"/>
        <end position="259"/>
    </location>
</feature>
<dbReference type="GO" id="GO:0016020">
    <property type="term" value="C:membrane"/>
    <property type="evidence" value="ECO:0007669"/>
    <property type="project" value="UniProtKB-SubCell"/>
</dbReference>
<evidence type="ECO:0000256" key="7">
    <source>
        <dbReference type="ARBA" id="ARBA00023136"/>
    </source>
</evidence>
<evidence type="ECO:0000256" key="5">
    <source>
        <dbReference type="ARBA" id="ARBA00022692"/>
    </source>
</evidence>
<dbReference type="Pfam" id="PF03845">
    <property type="entry name" value="Spore_permease"/>
    <property type="match status" value="1"/>
</dbReference>
<evidence type="ECO:0000256" key="4">
    <source>
        <dbReference type="ARBA" id="ARBA00022544"/>
    </source>
</evidence>
<proteinExistence type="inferred from homology"/>
<feature type="transmembrane region" description="Helical" evidence="8">
    <location>
        <begin position="60"/>
        <end position="80"/>
    </location>
</feature>
<feature type="transmembrane region" description="Helical" evidence="8">
    <location>
        <begin position="100"/>
        <end position="120"/>
    </location>
</feature>
<evidence type="ECO:0000256" key="6">
    <source>
        <dbReference type="ARBA" id="ARBA00022989"/>
    </source>
</evidence>
<evidence type="ECO:0000256" key="8">
    <source>
        <dbReference type="SAM" id="Phobius"/>
    </source>
</evidence>
<feature type="transmembrane region" description="Helical" evidence="8">
    <location>
        <begin position="206"/>
        <end position="227"/>
    </location>
</feature>
<evidence type="ECO:0000256" key="2">
    <source>
        <dbReference type="ARBA" id="ARBA00007998"/>
    </source>
</evidence>
<dbReference type="OrthoDB" id="2078716at2"/>
<name>A0A559JFL5_9BACL</name>
<organism evidence="9 10">
    <name type="scientific">Cohnella terricola</name>
    <dbReference type="NCBI Taxonomy" id="1289167"/>
    <lineage>
        <taxon>Bacteria</taxon>
        <taxon>Bacillati</taxon>
        <taxon>Bacillota</taxon>
        <taxon>Bacilli</taxon>
        <taxon>Bacillales</taxon>
        <taxon>Paenibacillaceae</taxon>
        <taxon>Cohnella</taxon>
    </lineage>
</organism>
<dbReference type="GO" id="GO:0009847">
    <property type="term" value="P:spore germination"/>
    <property type="evidence" value="ECO:0007669"/>
    <property type="project" value="InterPro"/>
</dbReference>
<feature type="transmembrane region" description="Helical" evidence="8">
    <location>
        <begin position="353"/>
        <end position="375"/>
    </location>
</feature>
<keyword evidence="3" id="KW-0813">Transport</keyword>
<keyword evidence="6 8" id="KW-1133">Transmembrane helix</keyword>
<dbReference type="Proteomes" id="UP000316330">
    <property type="component" value="Unassembled WGS sequence"/>
</dbReference>
<evidence type="ECO:0000313" key="9">
    <source>
        <dbReference type="EMBL" id="TVX98660.1"/>
    </source>
</evidence>
<evidence type="ECO:0000256" key="1">
    <source>
        <dbReference type="ARBA" id="ARBA00004141"/>
    </source>
</evidence>
<dbReference type="InterPro" id="IPR004761">
    <property type="entry name" value="Spore_GerAB"/>
</dbReference>
<keyword evidence="4" id="KW-0309">Germination</keyword>
<dbReference type="NCBIfam" id="TIGR00912">
    <property type="entry name" value="2A0309"/>
    <property type="match status" value="1"/>
</dbReference>
<sequence length="387" mass="43917">MYSRYGRHYNRSVLKRRGTSVENARISGWQFFLLSLNFIVGTAFFVRPGSIIAVSKQDGWIVPLIAGIFAVLIACLWLTLASRNPGLSIVQICTKVAGKYFGGFIALLYIWFFIQLAGWVTRNLGDFMKTILMPRTPISVFHLMFLIVVCYAVIKGVETIARTIEFLAPLVVLIVVVIYLFTLSEWKWERFEPMFQVSTWQLIKDSLPVIGFPYMEAVTLMMLVPYVKSRVKTGLLLGITVATLLISGIVFVTIGVLGVTRTSHFAYPLYIIVQELQIAEFIEHVESTIVIVWLIWIFIKLCISYHCAVTGICQLFRVSDRTWIAIPLVLFISGIAILTHENIVDNIAVDTRYIFQYTSLYGIVLPVLLLFLTWIRRFRKGESGGSA</sequence>
<feature type="transmembrane region" description="Helical" evidence="8">
    <location>
        <begin position="323"/>
        <end position="341"/>
    </location>
</feature>
<feature type="transmembrane region" description="Helical" evidence="8">
    <location>
        <begin position="290"/>
        <end position="316"/>
    </location>
</feature>
<dbReference type="Gene3D" id="1.20.1740.10">
    <property type="entry name" value="Amino acid/polyamine transporter I"/>
    <property type="match status" value="1"/>
</dbReference>
<gene>
    <name evidence="9" type="ORF">FPZ45_15245</name>
</gene>
<keyword evidence="5 8" id="KW-0812">Transmembrane</keyword>
<keyword evidence="7 8" id="KW-0472">Membrane</keyword>
<reference evidence="9 10" key="1">
    <citation type="submission" date="2019-07" db="EMBL/GenBank/DDBJ databases">
        <authorList>
            <person name="Kim J."/>
        </authorList>
    </citation>
    <scope>NUCLEOTIDE SEQUENCE [LARGE SCALE GENOMIC DNA]</scope>
    <source>
        <strain evidence="9 10">G13</strain>
    </source>
</reference>
<keyword evidence="10" id="KW-1185">Reference proteome</keyword>
<comment type="similarity">
    <text evidence="2">Belongs to the amino acid-polyamine-organocation (APC) superfamily. Spore germination protein (SGP) (TC 2.A.3.9) family.</text>
</comment>
<feature type="transmembrane region" description="Helical" evidence="8">
    <location>
        <begin position="166"/>
        <end position="186"/>
    </location>
</feature>
<dbReference type="EMBL" id="VNJJ01000008">
    <property type="protein sequence ID" value="TVX98660.1"/>
    <property type="molecule type" value="Genomic_DNA"/>
</dbReference>
<feature type="transmembrane region" description="Helical" evidence="8">
    <location>
        <begin position="132"/>
        <end position="154"/>
    </location>
</feature>
<evidence type="ECO:0000313" key="10">
    <source>
        <dbReference type="Proteomes" id="UP000316330"/>
    </source>
</evidence>
<dbReference type="PANTHER" id="PTHR34975:SF2">
    <property type="entry name" value="SPORE GERMINATION PROTEIN A2"/>
    <property type="match status" value="1"/>
</dbReference>